<proteinExistence type="inferred from homology"/>
<keyword evidence="2" id="KW-0560">Oxidoreductase</keyword>
<dbReference type="Gene3D" id="3.40.50.720">
    <property type="entry name" value="NAD(P)-binding Rossmann-like Domain"/>
    <property type="match status" value="1"/>
</dbReference>
<dbReference type="KEGG" id="fae:FAES_4684"/>
<dbReference type="PRINTS" id="PR00081">
    <property type="entry name" value="GDHRDH"/>
</dbReference>
<dbReference type="OrthoDB" id="9786056at2"/>
<evidence type="ECO:0000256" key="1">
    <source>
        <dbReference type="ARBA" id="ARBA00006484"/>
    </source>
</evidence>
<reference evidence="5 6" key="1">
    <citation type="journal article" date="2012" name="J. Bacteriol.">
        <title>Genome Sequence of Fibrella aestuarina BUZ 2T, a Filamentous Marine Bacterium.</title>
        <authorList>
            <person name="Filippini M."/>
            <person name="Qi W."/>
            <person name="Blom J."/>
            <person name="Goesmann A."/>
            <person name="Smits T.H."/>
            <person name="Bagheri H.C."/>
        </authorList>
    </citation>
    <scope>NUCLEOTIDE SEQUENCE [LARGE SCALE GENOMIC DNA]</scope>
    <source>
        <strain evidence="6">BUZ 2T</strain>
    </source>
</reference>
<dbReference type="RefSeq" id="WP_015333782.1">
    <property type="nucleotide sequence ID" value="NC_020054.1"/>
</dbReference>
<dbReference type="Pfam" id="PF00106">
    <property type="entry name" value="adh_short"/>
    <property type="match status" value="1"/>
</dbReference>
<dbReference type="SUPFAM" id="SSF51735">
    <property type="entry name" value="NAD(P)-binding Rossmann-fold domains"/>
    <property type="match status" value="1"/>
</dbReference>
<evidence type="ECO:0000256" key="3">
    <source>
        <dbReference type="RuleBase" id="RU000363"/>
    </source>
</evidence>
<dbReference type="SMART" id="SM00822">
    <property type="entry name" value="PKS_KR"/>
    <property type="match status" value="1"/>
</dbReference>
<evidence type="ECO:0000259" key="4">
    <source>
        <dbReference type="SMART" id="SM00822"/>
    </source>
</evidence>
<dbReference type="AlphaFoldDB" id="I0KEY0"/>
<feature type="domain" description="Ketoreductase" evidence="4">
    <location>
        <begin position="10"/>
        <end position="192"/>
    </location>
</feature>
<gene>
    <name evidence="5" type="ORF">FAES_4684</name>
</gene>
<dbReference type="eggNOG" id="COG4221">
    <property type="taxonomic scope" value="Bacteria"/>
</dbReference>
<dbReference type="EMBL" id="HE796683">
    <property type="protein sequence ID" value="CCH02683.1"/>
    <property type="molecule type" value="Genomic_DNA"/>
</dbReference>
<dbReference type="STRING" id="1166018.FAES_4684"/>
<dbReference type="GO" id="GO:0016491">
    <property type="term" value="F:oxidoreductase activity"/>
    <property type="evidence" value="ECO:0007669"/>
    <property type="project" value="UniProtKB-KW"/>
</dbReference>
<dbReference type="PATRIC" id="fig|1166018.3.peg.1650"/>
<dbReference type="HOGENOM" id="CLU_010194_2_9_10"/>
<dbReference type="InterPro" id="IPR051911">
    <property type="entry name" value="SDR_oxidoreductase"/>
</dbReference>
<dbReference type="Proteomes" id="UP000011058">
    <property type="component" value="Chromosome"/>
</dbReference>
<dbReference type="InterPro" id="IPR036291">
    <property type="entry name" value="NAD(P)-bd_dom_sf"/>
</dbReference>
<keyword evidence="6" id="KW-1185">Reference proteome</keyword>
<dbReference type="InterPro" id="IPR057326">
    <property type="entry name" value="KR_dom"/>
</dbReference>
<dbReference type="PANTHER" id="PTHR43976">
    <property type="entry name" value="SHORT CHAIN DEHYDROGENASE"/>
    <property type="match status" value="1"/>
</dbReference>
<dbReference type="PRINTS" id="PR00080">
    <property type="entry name" value="SDRFAMILY"/>
</dbReference>
<evidence type="ECO:0000313" key="5">
    <source>
        <dbReference type="EMBL" id="CCH02683.1"/>
    </source>
</evidence>
<sequence>MTNQSQQQIQVWFITGASKGFGLELVHQLIQQGHRVAATSRDGAELRRAAGIESADFLPMTVDLITEASVAEAIQATIAHFGRIDVVVNNAGYGQVGALEELTDEEARANFEVNVFGTLNVIRQVMPQLRKQQSGHILNLSSIAGISGAFPGWGIYCATKFAVEGLSESLAAEAAPFGIKVTIVEPGYFRTEFLASGSLRTAGDKLSDYTQVRESEEAHQSQIRGNQPGDPVKAVAAMIQIAGEANPPLHLLLGRDAYAVTEAKITSLQADMTTWKTLTQSTDFTEPAMA</sequence>
<protein>
    <submittedName>
        <fullName evidence="5">Short-chain dehydrogenase/reductase SDR</fullName>
    </submittedName>
</protein>
<dbReference type="CDD" id="cd05374">
    <property type="entry name" value="17beta-HSD-like_SDR_c"/>
    <property type="match status" value="1"/>
</dbReference>
<accession>I0KEY0</accession>
<organism evidence="5 6">
    <name type="scientific">Fibrella aestuarina BUZ 2</name>
    <dbReference type="NCBI Taxonomy" id="1166018"/>
    <lineage>
        <taxon>Bacteria</taxon>
        <taxon>Pseudomonadati</taxon>
        <taxon>Bacteroidota</taxon>
        <taxon>Cytophagia</taxon>
        <taxon>Cytophagales</taxon>
        <taxon>Spirosomataceae</taxon>
        <taxon>Fibrella</taxon>
    </lineage>
</organism>
<dbReference type="InterPro" id="IPR020904">
    <property type="entry name" value="Sc_DH/Rdtase_CS"/>
</dbReference>
<comment type="similarity">
    <text evidence="1 3">Belongs to the short-chain dehydrogenases/reductases (SDR) family.</text>
</comment>
<evidence type="ECO:0000313" key="6">
    <source>
        <dbReference type="Proteomes" id="UP000011058"/>
    </source>
</evidence>
<dbReference type="PANTHER" id="PTHR43976:SF16">
    <property type="entry name" value="SHORT-CHAIN DEHYDROGENASE_REDUCTASE FAMILY PROTEIN"/>
    <property type="match status" value="1"/>
</dbReference>
<dbReference type="InterPro" id="IPR002347">
    <property type="entry name" value="SDR_fam"/>
</dbReference>
<name>I0KEY0_9BACT</name>
<dbReference type="NCBIfam" id="NF004824">
    <property type="entry name" value="PRK06180.1"/>
    <property type="match status" value="1"/>
</dbReference>
<dbReference type="PROSITE" id="PS00061">
    <property type="entry name" value="ADH_SHORT"/>
    <property type="match status" value="1"/>
</dbReference>
<evidence type="ECO:0000256" key="2">
    <source>
        <dbReference type="ARBA" id="ARBA00023002"/>
    </source>
</evidence>